<evidence type="ECO:0000313" key="2">
    <source>
        <dbReference type="Proteomes" id="UP001139238"/>
    </source>
</evidence>
<name>A0A9X2A5K3_9GAMM</name>
<sequence length="383" mass="43668">MSKNKSIILAGAAALKNIDILVNDFNNHGLEVIVIENDEMFQNIEVPNQSFVIKTQVIPVKRDCFIIPLNEYWVTQAIKNKVANISDRALTASRSKMMLSHYLKKANLNYVDRFYLASEHKIDDLPTDFIARLDSAYSSYGIFRNFNANLTSVKEVIELVLKDNRSTMNLILGVEVPKIVIEEYIEGQEYSTDILFRNGKVEILRVTQKIITWHEHKPVCEAYVTPKYISAHIYDAIKQWCLVLFNESDYSFAHFDFIENSEGLYPLDFSCRLGGGLNSLKDFSGIQCYVAQALLGKPIVFTPLSVQKNLITEKEGEITQLFSRFNPKHHVIWYKKLGDKLVSRIGSANARIGEVCFKATSISQAKRYCEDIDSQWSIIINGV</sequence>
<reference evidence="1" key="1">
    <citation type="submission" date="2021-08" db="EMBL/GenBank/DDBJ databases">
        <title>Complete genome sequence of Moraxella sp strain PS-22.</title>
        <authorList>
            <person name="Das S.K."/>
        </authorList>
    </citation>
    <scope>NUCLEOTIDE SEQUENCE</scope>
    <source>
        <strain evidence="1">PS-22</strain>
    </source>
</reference>
<dbReference type="AlphaFoldDB" id="A0A9X2A5K3"/>
<comment type="caution">
    <text evidence="1">The sequence shown here is derived from an EMBL/GenBank/DDBJ whole genome shotgun (WGS) entry which is preliminary data.</text>
</comment>
<organism evidence="1 2">
    <name type="scientific">Moraxella tetraodonis</name>
    <dbReference type="NCBI Taxonomy" id="2767221"/>
    <lineage>
        <taxon>Bacteria</taxon>
        <taxon>Pseudomonadati</taxon>
        <taxon>Pseudomonadota</taxon>
        <taxon>Gammaproteobacteria</taxon>
        <taxon>Moraxellales</taxon>
        <taxon>Moraxellaceae</taxon>
        <taxon>Moraxella</taxon>
    </lineage>
</organism>
<evidence type="ECO:0000313" key="1">
    <source>
        <dbReference type="EMBL" id="MCG8148608.1"/>
    </source>
</evidence>
<keyword evidence="2" id="KW-1185">Reference proteome</keyword>
<dbReference type="Pfam" id="PF13535">
    <property type="entry name" value="ATP-grasp_4"/>
    <property type="match status" value="1"/>
</dbReference>
<proteinExistence type="predicted"/>
<protein>
    <submittedName>
        <fullName evidence="1">ATP-grasp domain-containing protein</fullName>
    </submittedName>
</protein>
<gene>
    <name evidence="1" type="ORF">H9W84_10810</name>
</gene>
<dbReference type="SUPFAM" id="SSF56059">
    <property type="entry name" value="Glutathione synthetase ATP-binding domain-like"/>
    <property type="match status" value="1"/>
</dbReference>
<dbReference type="EMBL" id="JACSYB010000002">
    <property type="protein sequence ID" value="MCG8148608.1"/>
    <property type="molecule type" value="Genomic_DNA"/>
</dbReference>
<dbReference type="Proteomes" id="UP001139238">
    <property type="component" value="Unassembled WGS sequence"/>
</dbReference>
<dbReference type="Gene3D" id="3.30.470.20">
    <property type="entry name" value="ATP-grasp fold, B domain"/>
    <property type="match status" value="1"/>
</dbReference>
<dbReference type="RefSeq" id="WP_239743803.1">
    <property type="nucleotide sequence ID" value="NZ_JACSYB010000002.1"/>
</dbReference>
<accession>A0A9X2A5K3</accession>